<keyword evidence="9" id="KW-0969">Cilium</keyword>
<dbReference type="Pfam" id="PF06429">
    <property type="entry name" value="Flg_bbr_C"/>
    <property type="match status" value="1"/>
</dbReference>
<dbReference type="PRINTS" id="PR01005">
    <property type="entry name" value="FLGHOOKAP1"/>
</dbReference>
<evidence type="ECO:0000256" key="3">
    <source>
        <dbReference type="ARBA" id="ARBA00009677"/>
    </source>
</evidence>
<dbReference type="PANTHER" id="PTHR30033">
    <property type="entry name" value="FLAGELLAR HOOK-ASSOCIATED PROTEIN 1"/>
    <property type="match status" value="1"/>
</dbReference>
<dbReference type="GO" id="GO:0044780">
    <property type="term" value="P:bacterial-type flagellum assembly"/>
    <property type="evidence" value="ECO:0007669"/>
    <property type="project" value="InterPro"/>
</dbReference>
<evidence type="ECO:0000313" key="9">
    <source>
        <dbReference type="EMBL" id="ATB69483.1"/>
    </source>
</evidence>
<feature type="domain" description="Flagellar hook-associated protein FlgK helical" evidence="8">
    <location>
        <begin position="96"/>
        <end position="344"/>
    </location>
</feature>
<dbReference type="GO" id="GO:0005198">
    <property type="term" value="F:structural molecule activity"/>
    <property type="evidence" value="ECO:0007669"/>
    <property type="project" value="InterPro"/>
</dbReference>
<keyword evidence="6" id="KW-0975">Bacterial flagellum</keyword>
<evidence type="ECO:0000259" key="7">
    <source>
        <dbReference type="Pfam" id="PF06429"/>
    </source>
</evidence>
<evidence type="ECO:0000313" key="10">
    <source>
        <dbReference type="Proteomes" id="UP000217349"/>
    </source>
</evidence>
<evidence type="ECO:0000256" key="5">
    <source>
        <dbReference type="ARBA" id="ARBA00022525"/>
    </source>
</evidence>
<dbReference type="PANTHER" id="PTHR30033:SF1">
    <property type="entry name" value="FLAGELLAR HOOK-ASSOCIATED PROTEIN 1"/>
    <property type="match status" value="1"/>
</dbReference>
<proteinExistence type="inferred from homology"/>
<evidence type="ECO:0000256" key="2">
    <source>
        <dbReference type="ARBA" id="ARBA00004613"/>
    </source>
</evidence>
<dbReference type="KEGG" id="sulj:SJPD1_1373"/>
<comment type="similarity">
    <text evidence="3">Belongs to the flagella basal body rod proteins family.</text>
</comment>
<keyword evidence="9" id="KW-0282">Flagellum</keyword>
<gene>
    <name evidence="9" type="ORF">SJPD1_1373</name>
</gene>
<evidence type="ECO:0000256" key="4">
    <source>
        <dbReference type="ARBA" id="ARBA00016244"/>
    </source>
</evidence>
<keyword evidence="9" id="KW-0966">Cell projection</keyword>
<dbReference type="SUPFAM" id="SSF64518">
    <property type="entry name" value="Phase 1 flagellin"/>
    <property type="match status" value="1"/>
</dbReference>
<name>A0A290HD67_9BACT</name>
<dbReference type="NCBIfam" id="TIGR02492">
    <property type="entry name" value="flgK_ends"/>
    <property type="match status" value="1"/>
</dbReference>
<organism evidence="9 10">
    <name type="scientific">Sulfurospirillum diekertiae</name>
    <dbReference type="NCBI Taxonomy" id="1854492"/>
    <lineage>
        <taxon>Bacteria</taxon>
        <taxon>Pseudomonadati</taxon>
        <taxon>Campylobacterota</taxon>
        <taxon>Epsilonproteobacteria</taxon>
        <taxon>Campylobacterales</taxon>
        <taxon>Sulfurospirillaceae</taxon>
        <taxon>Sulfurospirillum</taxon>
    </lineage>
</organism>
<dbReference type="GO" id="GO:0009424">
    <property type="term" value="C:bacterial-type flagellum hook"/>
    <property type="evidence" value="ECO:0007669"/>
    <property type="project" value="InterPro"/>
</dbReference>
<accession>A0A290HD67</accession>
<dbReference type="Proteomes" id="UP000217349">
    <property type="component" value="Chromosome"/>
</dbReference>
<dbReference type="EMBL" id="CP023275">
    <property type="protein sequence ID" value="ATB69483.1"/>
    <property type="molecule type" value="Genomic_DNA"/>
</dbReference>
<sequence>MSNLFGILNTGNSGLNAAQVAVATTSQNISNAQNTFYTRQRVSFSASPALNSQGVSVGSGVTVTSIVRIHDELVFSKLRSAATNLSYDTNSSQSLQEVAKYFPDLSDAGIAKDLTSYFTEWNNLASNTTAGSQKIALVQAASTLGGDIQSTRETIRNLQDSVNTQLKSTVDEVNSIGQQMADVNKQIATIESQKGNYANDLRDKRDQLELTLSNLVGFSVSKGNLISNDSIDANMTDTGTQYYLNIAGATLVDGSTFHPLVIDNSSNGSSYYSIYSEIQDGTRYNLTEQLSGGKIGSMLDLRGRVIDPSVNGGYPQDGTIQSYINNLDTFAQSIITETNNIYANSAQKSMQTPNLDLKSNTSLQNAYNNVENGSFDMIVYDSAGKEVARKTITIDNATTMGDDTFSKSILTQINTSTDDNKDNNSLNDVDDYFKATFADNGAFSLSPTINNNGYTIAIQDKGTNFPGAVGISQFFTGTDASNIDVKAEYKKDSSLIQGYGAPISGNQDVANAMLQLQYNKINFYGKSGSVSSDTISGYYSAVTTKVATDASAATSSYDTNEALYNTINTQFQSISGVNKDEELANLIQYQKSYTAAAKIITTINEMLDTLLGIKQ</sequence>
<feature type="domain" description="Flagellar basal-body/hook protein C-terminal" evidence="7">
    <location>
        <begin position="570"/>
        <end position="612"/>
    </location>
</feature>
<evidence type="ECO:0000259" key="8">
    <source>
        <dbReference type="Pfam" id="PF22638"/>
    </source>
</evidence>
<protein>
    <recommendedName>
        <fullName evidence="4">Flagellar hook-associated protein 1</fullName>
    </recommendedName>
</protein>
<dbReference type="InterPro" id="IPR002371">
    <property type="entry name" value="FlgK"/>
</dbReference>
<keyword evidence="5" id="KW-0964">Secreted</keyword>
<evidence type="ECO:0000256" key="6">
    <source>
        <dbReference type="ARBA" id="ARBA00023143"/>
    </source>
</evidence>
<dbReference type="RefSeq" id="WP_096046549.1">
    <property type="nucleotide sequence ID" value="NZ_CP023275.1"/>
</dbReference>
<dbReference type="InterPro" id="IPR010930">
    <property type="entry name" value="Flg_bb/hook_C_dom"/>
</dbReference>
<dbReference type="OrthoDB" id="9802553at2"/>
<evidence type="ECO:0000256" key="1">
    <source>
        <dbReference type="ARBA" id="ARBA00004365"/>
    </source>
</evidence>
<dbReference type="InterPro" id="IPR053927">
    <property type="entry name" value="FlgK_helical"/>
</dbReference>
<dbReference type="Pfam" id="PF22638">
    <property type="entry name" value="FlgK_D1"/>
    <property type="match status" value="1"/>
</dbReference>
<dbReference type="GO" id="GO:0005576">
    <property type="term" value="C:extracellular region"/>
    <property type="evidence" value="ECO:0007669"/>
    <property type="project" value="UniProtKB-SubCell"/>
</dbReference>
<dbReference type="AlphaFoldDB" id="A0A290HD67"/>
<reference evidence="10" key="1">
    <citation type="submission" date="2017-09" db="EMBL/GenBank/DDBJ databases">
        <title>The complete genome of Sulfurospirillum sp. JPD-1.</title>
        <authorList>
            <person name="Goris T."/>
        </authorList>
    </citation>
    <scope>NUCLEOTIDE SEQUENCE [LARGE SCALE GENOMIC DNA]</scope>
    <source>
        <strain evidence="10">JPD-1</strain>
    </source>
</reference>
<comment type="subcellular location">
    <subcellularLocation>
        <location evidence="1">Bacterial flagellum</location>
    </subcellularLocation>
    <subcellularLocation>
        <location evidence="2">Secreted</location>
    </subcellularLocation>
</comment>